<dbReference type="PANTHER" id="PTHR10110:SF86">
    <property type="entry name" value="SODIUM_HYDROGEN EXCHANGER 7"/>
    <property type="match status" value="1"/>
</dbReference>
<evidence type="ECO:0000256" key="7">
    <source>
        <dbReference type="ARBA" id="ARBA00023065"/>
    </source>
</evidence>
<keyword evidence="9" id="KW-0739">Sodium transport</keyword>
<dbReference type="RefSeq" id="WP_209378876.1">
    <property type="nucleotide sequence ID" value="NZ_JAGIZB010000006.1"/>
</dbReference>
<feature type="transmembrane region" description="Helical" evidence="10">
    <location>
        <begin position="304"/>
        <end position="330"/>
    </location>
</feature>
<dbReference type="InterPro" id="IPR018422">
    <property type="entry name" value="Cation/H_exchanger_CPA1"/>
</dbReference>
<dbReference type="Proteomes" id="UP000681594">
    <property type="component" value="Unassembled WGS sequence"/>
</dbReference>
<name>A0ABS4ACB6_9PROT</name>
<keyword evidence="5 10" id="KW-1133">Transmembrane helix</keyword>
<evidence type="ECO:0000256" key="2">
    <source>
        <dbReference type="ARBA" id="ARBA00022448"/>
    </source>
</evidence>
<keyword evidence="2" id="KW-0813">Transport</keyword>
<keyword evidence="8 10" id="KW-0472">Membrane</keyword>
<keyword evidence="7" id="KW-0406">Ion transport</keyword>
<keyword evidence="13" id="KW-1185">Reference proteome</keyword>
<reference evidence="12 13" key="1">
    <citation type="submission" date="2021-03" db="EMBL/GenBank/DDBJ databases">
        <authorList>
            <person name="So Y."/>
        </authorList>
    </citation>
    <scope>NUCLEOTIDE SEQUENCE [LARGE SCALE GENOMIC DNA]</scope>
    <source>
        <strain evidence="12 13">SSH11</strain>
    </source>
</reference>
<dbReference type="InterPro" id="IPR006153">
    <property type="entry name" value="Cation/H_exchanger_TM"/>
</dbReference>
<evidence type="ECO:0000256" key="6">
    <source>
        <dbReference type="ARBA" id="ARBA00023053"/>
    </source>
</evidence>
<feature type="transmembrane region" description="Helical" evidence="10">
    <location>
        <begin position="182"/>
        <end position="204"/>
    </location>
</feature>
<dbReference type="EMBL" id="JAGIZB010000006">
    <property type="protein sequence ID" value="MBP0444643.1"/>
    <property type="molecule type" value="Genomic_DNA"/>
</dbReference>
<evidence type="ECO:0000256" key="10">
    <source>
        <dbReference type="SAM" id="Phobius"/>
    </source>
</evidence>
<comment type="subcellular location">
    <subcellularLocation>
        <location evidence="1">Cell membrane</location>
        <topology evidence="1">Multi-pass membrane protein</topology>
    </subcellularLocation>
</comment>
<evidence type="ECO:0000313" key="12">
    <source>
        <dbReference type="EMBL" id="MBP0444643.1"/>
    </source>
</evidence>
<evidence type="ECO:0000256" key="8">
    <source>
        <dbReference type="ARBA" id="ARBA00023136"/>
    </source>
</evidence>
<evidence type="ECO:0000256" key="3">
    <source>
        <dbReference type="ARBA" id="ARBA00022475"/>
    </source>
</evidence>
<feature type="transmembrane region" description="Helical" evidence="10">
    <location>
        <begin position="54"/>
        <end position="73"/>
    </location>
</feature>
<sequence length="423" mass="43198">MAETRFVALTIVAVALLLALARLTKIPPSIAWFSGGLASILLPGPLPEIRVDPLILLGLILPPLLYAGITNLSPTLLQRTAWRGVAMGAAWTLALTAACGYAAHLLMPGLDPVACMAIGVAAAVAEPRVLLESGLHQRLPPALTESLSAQLASAPLLGVSLSIFTAKSVGGPFPGLAAIAETLIYDLTIGCAAGVALGLAMAALRKRLDNPATETALSLATPFAAAALGEAVSASPIAPLIAAGLTLVWIRSRDGANISIASEESHRVTNDLWRALDALLTGALFFLMGRALPEALEGAQSLPWATLALTAAALMTLCWAIQFTLSWAALAHPNSPPVPCEAGGCVPSWKAACLMAGGSGRNVVALAIALALPTTTPSGDPFHARDAVVAVVALMVVASAALQWVGVPGLVRWVRPGAAESQA</sequence>
<keyword evidence="6" id="KW-0915">Sodium</keyword>
<evidence type="ECO:0000313" key="13">
    <source>
        <dbReference type="Proteomes" id="UP000681594"/>
    </source>
</evidence>
<feature type="transmembrane region" description="Helical" evidence="10">
    <location>
        <begin position="85"/>
        <end position="106"/>
    </location>
</feature>
<keyword evidence="4 10" id="KW-0812">Transmembrane</keyword>
<keyword evidence="3" id="KW-1003">Cell membrane</keyword>
<feature type="transmembrane region" description="Helical" evidence="10">
    <location>
        <begin position="387"/>
        <end position="407"/>
    </location>
</feature>
<proteinExistence type="predicted"/>
<evidence type="ECO:0000256" key="1">
    <source>
        <dbReference type="ARBA" id="ARBA00004651"/>
    </source>
</evidence>
<evidence type="ECO:0000256" key="4">
    <source>
        <dbReference type="ARBA" id="ARBA00022692"/>
    </source>
</evidence>
<evidence type="ECO:0000259" key="11">
    <source>
        <dbReference type="Pfam" id="PF00999"/>
    </source>
</evidence>
<gene>
    <name evidence="12" type="ORF">J8J14_07590</name>
</gene>
<dbReference type="PANTHER" id="PTHR10110">
    <property type="entry name" value="SODIUM/HYDROGEN EXCHANGER"/>
    <property type="match status" value="1"/>
</dbReference>
<accession>A0ABS4ACB6</accession>
<evidence type="ECO:0000256" key="9">
    <source>
        <dbReference type="ARBA" id="ARBA00023201"/>
    </source>
</evidence>
<comment type="caution">
    <text evidence="12">The sequence shown here is derived from an EMBL/GenBank/DDBJ whole genome shotgun (WGS) entry which is preliminary data.</text>
</comment>
<protein>
    <submittedName>
        <fullName evidence="12">Cation:proton antiporter</fullName>
    </submittedName>
</protein>
<evidence type="ECO:0000256" key="5">
    <source>
        <dbReference type="ARBA" id="ARBA00022989"/>
    </source>
</evidence>
<feature type="domain" description="Cation/H+ exchanger transmembrane" evidence="11">
    <location>
        <begin position="14"/>
        <end position="411"/>
    </location>
</feature>
<dbReference type="Pfam" id="PF00999">
    <property type="entry name" value="Na_H_Exchanger"/>
    <property type="match status" value="1"/>
</dbReference>
<organism evidence="12 13">
    <name type="scientific">Pararoseomonas baculiformis</name>
    <dbReference type="NCBI Taxonomy" id="2820812"/>
    <lineage>
        <taxon>Bacteria</taxon>
        <taxon>Pseudomonadati</taxon>
        <taxon>Pseudomonadota</taxon>
        <taxon>Alphaproteobacteria</taxon>
        <taxon>Acetobacterales</taxon>
        <taxon>Acetobacteraceae</taxon>
        <taxon>Pararoseomonas</taxon>
    </lineage>
</organism>